<dbReference type="SMART" id="SM00191">
    <property type="entry name" value="Int_alpha"/>
    <property type="match status" value="4"/>
</dbReference>
<dbReference type="PANTHER" id="PTHR23220">
    <property type="entry name" value="INTEGRIN ALPHA"/>
    <property type="match status" value="1"/>
</dbReference>
<dbReference type="PANTHER" id="PTHR23220:SF118">
    <property type="entry name" value="INTEGRIN ALPHA-X"/>
    <property type="match status" value="1"/>
</dbReference>
<dbReference type="GO" id="GO:0008305">
    <property type="term" value="C:integrin complex"/>
    <property type="evidence" value="ECO:0007669"/>
    <property type="project" value="InterPro"/>
</dbReference>
<keyword evidence="2" id="KW-0677">Repeat</keyword>
<organism evidence="5 6">
    <name type="scientific">Salinibacter ruber</name>
    <dbReference type="NCBI Taxonomy" id="146919"/>
    <lineage>
        <taxon>Bacteria</taxon>
        <taxon>Pseudomonadati</taxon>
        <taxon>Rhodothermota</taxon>
        <taxon>Rhodothermia</taxon>
        <taxon>Rhodothermales</taxon>
        <taxon>Salinibacteraceae</taxon>
        <taxon>Salinibacter</taxon>
    </lineage>
</organism>
<dbReference type="GO" id="GO:0007229">
    <property type="term" value="P:integrin-mediated signaling pathway"/>
    <property type="evidence" value="ECO:0007669"/>
    <property type="project" value="TreeGrafter"/>
</dbReference>
<dbReference type="AlphaFoldDB" id="A0A9X2TEW2"/>
<evidence type="ECO:0000256" key="3">
    <source>
        <dbReference type="ARBA" id="ARBA00023180"/>
    </source>
</evidence>
<dbReference type="InterPro" id="IPR000413">
    <property type="entry name" value="Integrin_alpha"/>
</dbReference>
<dbReference type="Proteomes" id="UP001155057">
    <property type="component" value="Unassembled WGS sequence"/>
</dbReference>
<dbReference type="RefSeq" id="WP_259123836.1">
    <property type="nucleotide sequence ID" value="NZ_JANUAE010000004.1"/>
</dbReference>
<reference evidence="5" key="1">
    <citation type="submission" date="2022-08" db="EMBL/GenBank/DDBJ databases">
        <title>Genomic Encyclopedia of Type Strains, Phase V (KMG-V): Genome sequencing to study the core and pangenomes of soil and plant-associated prokaryotes.</title>
        <authorList>
            <person name="Whitman W."/>
        </authorList>
    </citation>
    <scope>NUCLEOTIDE SEQUENCE</scope>
    <source>
        <strain evidence="5">SP3049</strain>
    </source>
</reference>
<dbReference type="PROSITE" id="PS51470">
    <property type="entry name" value="FG_GAP"/>
    <property type="match status" value="3"/>
</dbReference>
<evidence type="ECO:0000256" key="4">
    <source>
        <dbReference type="SAM" id="MobiDB-lite"/>
    </source>
</evidence>
<proteinExistence type="predicted"/>
<dbReference type="InterPro" id="IPR013517">
    <property type="entry name" value="FG-GAP"/>
</dbReference>
<evidence type="ECO:0008006" key="7">
    <source>
        <dbReference type="Google" id="ProtNLM"/>
    </source>
</evidence>
<name>A0A9X2TEW2_9BACT</name>
<evidence type="ECO:0000256" key="2">
    <source>
        <dbReference type="ARBA" id="ARBA00022737"/>
    </source>
</evidence>
<dbReference type="GO" id="GO:0033627">
    <property type="term" value="P:cell adhesion mediated by integrin"/>
    <property type="evidence" value="ECO:0007669"/>
    <property type="project" value="TreeGrafter"/>
</dbReference>
<dbReference type="PRINTS" id="PR01185">
    <property type="entry name" value="INTEGRINA"/>
</dbReference>
<dbReference type="SUPFAM" id="SSF69318">
    <property type="entry name" value="Integrin alpha N-terminal domain"/>
    <property type="match status" value="2"/>
</dbReference>
<feature type="region of interest" description="Disordered" evidence="4">
    <location>
        <begin position="206"/>
        <end position="225"/>
    </location>
</feature>
<dbReference type="EMBL" id="JANUAE010000004">
    <property type="protein sequence ID" value="MCS3709887.1"/>
    <property type="molecule type" value="Genomic_DNA"/>
</dbReference>
<sequence>MNRTWEARHISPKAEEAGYFGSAIEVIEDVTGDKTPELLVGAPRESPNGSAKSGRVYLLNGIGGLPIRSIRSPDPEKNGRFGSALAQVPDLNDDGRKEMLIGASGEDIGSVEGAGTVYVLHGGNGTMLGELRSPRPVPHGRFGAAVTALGAPTGSGTSGREDKSVEIAIGAPGEQVEKSQGPSTDTLQGAGRVYRFVIQRGGRGSNDIQSLKTGTIESPSPETSGHFGVSLAAEGRSQDVSGLGLTIGADESPMGVRNAGRLYFTGPDGEIVEGSLRSPAPVKHGRFGASVSHVPDVDDDGGPELLVGAPVETPIGRDRTAGGGGTVYLLDGRGKEVKRRYTLPNAHRNSFFGMAIGNRIDRDGDEGRRWPHPEILVGSAAENRQKRAAGVIYRFDL</sequence>
<comment type="caution">
    <text evidence="5">The sequence shown here is derived from an EMBL/GenBank/DDBJ whole genome shotgun (WGS) entry which is preliminary data.</text>
</comment>
<evidence type="ECO:0000313" key="5">
    <source>
        <dbReference type="EMBL" id="MCS3709887.1"/>
    </source>
</evidence>
<gene>
    <name evidence="5" type="ORF">GGP61_001491</name>
</gene>
<evidence type="ECO:0000313" key="6">
    <source>
        <dbReference type="Proteomes" id="UP001155057"/>
    </source>
</evidence>
<dbReference type="GO" id="GO:0098609">
    <property type="term" value="P:cell-cell adhesion"/>
    <property type="evidence" value="ECO:0007669"/>
    <property type="project" value="TreeGrafter"/>
</dbReference>
<keyword evidence="1" id="KW-0732">Signal</keyword>
<evidence type="ECO:0000256" key="1">
    <source>
        <dbReference type="ARBA" id="ARBA00022729"/>
    </source>
</evidence>
<dbReference type="Gene3D" id="2.130.10.130">
    <property type="entry name" value="Integrin alpha, N-terminal"/>
    <property type="match status" value="2"/>
</dbReference>
<feature type="compositionally biased region" description="Polar residues" evidence="4">
    <location>
        <begin position="206"/>
        <end position="223"/>
    </location>
</feature>
<accession>A0A9X2TEW2</accession>
<dbReference type="Pfam" id="PF01839">
    <property type="entry name" value="FG-GAP"/>
    <property type="match status" value="3"/>
</dbReference>
<dbReference type="InterPro" id="IPR013519">
    <property type="entry name" value="Int_alpha_beta-p"/>
</dbReference>
<feature type="region of interest" description="Disordered" evidence="4">
    <location>
        <begin position="69"/>
        <end position="90"/>
    </location>
</feature>
<protein>
    <recommendedName>
        <fullName evidence="7">FG-GAP repeat domain protein</fullName>
    </recommendedName>
</protein>
<keyword evidence="3" id="KW-0325">Glycoprotein</keyword>
<dbReference type="GO" id="GO:0007160">
    <property type="term" value="P:cell-matrix adhesion"/>
    <property type="evidence" value="ECO:0007669"/>
    <property type="project" value="TreeGrafter"/>
</dbReference>
<dbReference type="GO" id="GO:0009897">
    <property type="term" value="C:external side of plasma membrane"/>
    <property type="evidence" value="ECO:0007669"/>
    <property type="project" value="TreeGrafter"/>
</dbReference>
<dbReference type="GO" id="GO:0005178">
    <property type="term" value="F:integrin binding"/>
    <property type="evidence" value="ECO:0007669"/>
    <property type="project" value="TreeGrafter"/>
</dbReference>
<dbReference type="InterPro" id="IPR028994">
    <property type="entry name" value="Integrin_alpha_N"/>
</dbReference>